<reference evidence="1 2" key="1">
    <citation type="submission" date="2018-12" db="EMBL/GenBank/DDBJ databases">
        <authorList>
            <consortium name="Pathogen Informatics"/>
        </authorList>
    </citation>
    <scope>NUCLEOTIDE SEQUENCE [LARGE SCALE GENOMIC DNA]</scope>
    <source>
        <strain evidence="1 2">NCTC7102</strain>
    </source>
</reference>
<gene>
    <name evidence="1" type="ORF">NCTC7102_04793</name>
</gene>
<protein>
    <submittedName>
        <fullName evidence="1">EvpB family type VI secretion protein</fullName>
    </submittedName>
</protein>
<evidence type="ECO:0000313" key="2">
    <source>
        <dbReference type="Proteomes" id="UP000281393"/>
    </source>
</evidence>
<proteinExistence type="predicted"/>
<accession>A0A447JMW0</accession>
<evidence type="ECO:0000313" key="1">
    <source>
        <dbReference type="EMBL" id="VDY45237.1"/>
    </source>
</evidence>
<sequence>MANSNMQVTDAVAQDTVSASGEFDALLNQAFRPKTT</sequence>
<dbReference type="Proteomes" id="UP000281393">
    <property type="component" value="Chromosome"/>
</dbReference>
<dbReference type="AlphaFoldDB" id="A0A447JMW0"/>
<organism evidence="1 2">
    <name type="scientific">Salmonella enterica subsp. enterica serovar Daytona</name>
    <dbReference type="NCBI Taxonomy" id="1962639"/>
    <lineage>
        <taxon>Bacteria</taxon>
        <taxon>Pseudomonadati</taxon>
        <taxon>Pseudomonadota</taxon>
        <taxon>Gammaproteobacteria</taxon>
        <taxon>Enterobacterales</taxon>
        <taxon>Enterobacteriaceae</taxon>
        <taxon>Salmonella</taxon>
    </lineage>
</organism>
<name>A0A447JMW0_SALET</name>
<dbReference type="EMBL" id="LR133909">
    <property type="protein sequence ID" value="VDY45237.1"/>
    <property type="molecule type" value="Genomic_DNA"/>
</dbReference>